<dbReference type="GO" id="GO:0042546">
    <property type="term" value="P:cell wall biogenesis"/>
    <property type="evidence" value="ECO:0007669"/>
    <property type="project" value="InterPro"/>
</dbReference>
<keyword evidence="4 7" id="KW-0333">Golgi apparatus</keyword>
<evidence type="ECO:0000256" key="4">
    <source>
        <dbReference type="ARBA" id="ARBA00023034"/>
    </source>
</evidence>
<evidence type="ECO:0000256" key="6">
    <source>
        <dbReference type="ARBA" id="ARBA00023316"/>
    </source>
</evidence>
<protein>
    <recommendedName>
        <fullName evidence="7">Fucosyltransferase</fullName>
        <ecNumber evidence="7">2.4.1.-</ecNumber>
    </recommendedName>
</protein>
<comment type="subcellular location">
    <subcellularLocation>
        <location evidence="7">Golgi apparatus</location>
        <location evidence="7">Golgi stack membrane</location>
        <topology evidence="7">Single-pass type II membrane protein</topology>
    </subcellularLocation>
</comment>
<comment type="function">
    <text evidence="7">May be involved in cell wall biosynthesis.</text>
</comment>
<dbReference type="EMBL" id="BJWL01000023">
    <property type="protein sequence ID" value="GFZ12118.1"/>
    <property type="molecule type" value="Genomic_DNA"/>
</dbReference>
<evidence type="ECO:0000256" key="2">
    <source>
        <dbReference type="ARBA" id="ARBA00022676"/>
    </source>
</evidence>
<dbReference type="Gene3D" id="3.40.50.11340">
    <property type="match status" value="1"/>
</dbReference>
<dbReference type="Pfam" id="PF03254">
    <property type="entry name" value="XG_FTase"/>
    <property type="match status" value="1"/>
</dbReference>
<dbReference type="EC" id="2.4.1.-" evidence="7"/>
<gene>
    <name evidence="9" type="ORF">Acr_23g0005030</name>
</gene>
<dbReference type="GO" id="GO:0032580">
    <property type="term" value="C:Golgi cisterna membrane"/>
    <property type="evidence" value="ECO:0007669"/>
    <property type="project" value="UniProtKB-SubCell"/>
</dbReference>
<reference evidence="9 10" key="1">
    <citation type="submission" date="2019-07" db="EMBL/GenBank/DDBJ databases">
        <title>De Novo Assembly of kiwifruit Actinidia rufa.</title>
        <authorList>
            <person name="Sugita-Konishi S."/>
            <person name="Sato K."/>
            <person name="Mori E."/>
            <person name="Abe Y."/>
            <person name="Kisaki G."/>
            <person name="Hamano K."/>
            <person name="Suezawa K."/>
            <person name="Otani M."/>
            <person name="Fukuda T."/>
            <person name="Manabe T."/>
            <person name="Gomi K."/>
            <person name="Tabuchi M."/>
            <person name="Akimitsu K."/>
            <person name="Kataoka I."/>
        </authorList>
    </citation>
    <scope>NUCLEOTIDE SEQUENCE [LARGE SCALE GENOMIC DNA]</scope>
    <source>
        <strain evidence="10">cv. Fuchu</strain>
    </source>
</reference>
<evidence type="ECO:0000256" key="5">
    <source>
        <dbReference type="ARBA" id="ARBA00023180"/>
    </source>
</evidence>
<keyword evidence="3 7" id="KW-0808">Transferase</keyword>
<feature type="compositionally biased region" description="Basic and acidic residues" evidence="8">
    <location>
        <begin position="74"/>
        <end position="85"/>
    </location>
</feature>
<dbReference type="FunFam" id="3.40.50.11340:FF:000005">
    <property type="entry name" value="Galactoside 2-alpha-L-fucosyltransferase"/>
    <property type="match status" value="1"/>
</dbReference>
<evidence type="ECO:0000256" key="1">
    <source>
        <dbReference type="ARBA" id="ARBA00010481"/>
    </source>
</evidence>
<feature type="transmembrane region" description="Helical" evidence="7">
    <location>
        <begin position="96"/>
        <end position="117"/>
    </location>
</feature>
<evidence type="ECO:0000256" key="3">
    <source>
        <dbReference type="ARBA" id="ARBA00022679"/>
    </source>
</evidence>
<keyword evidence="2 7" id="KW-0328">Glycosyltransferase</keyword>
<name>A0A7J0GN08_9ERIC</name>
<proteinExistence type="inferred from homology"/>
<keyword evidence="10" id="KW-1185">Reference proteome</keyword>
<comment type="caution">
    <text evidence="9">The sequence shown here is derived from an EMBL/GenBank/DDBJ whole genome shotgun (WGS) entry which is preliminary data.</text>
</comment>
<comment type="similarity">
    <text evidence="1 7">Belongs to the glycosyltransferase 37 family.</text>
</comment>
<dbReference type="GO" id="GO:0008107">
    <property type="term" value="F:galactoside 2-alpha-L-fucosyltransferase activity"/>
    <property type="evidence" value="ECO:0007669"/>
    <property type="project" value="InterPro"/>
</dbReference>
<evidence type="ECO:0000313" key="10">
    <source>
        <dbReference type="Proteomes" id="UP000585474"/>
    </source>
</evidence>
<keyword evidence="7" id="KW-0472">Membrane</keyword>
<keyword evidence="7" id="KW-0812">Transmembrane</keyword>
<dbReference type="GO" id="GO:0009969">
    <property type="term" value="P:xyloglucan biosynthetic process"/>
    <property type="evidence" value="ECO:0007669"/>
    <property type="project" value="TreeGrafter"/>
</dbReference>
<organism evidence="9 10">
    <name type="scientific">Actinidia rufa</name>
    <dbReference type="NCBI Taxonomy" id="165716"/>
    <lineage>
        <taxon>Eukaryota</taxon>
        <taxon>Viridiplantae</taxon>
        <taxon>Streptophyta</taxon>
        <taxon>Embryophyta</taxon>
        <taxon>Tracheophyta</taxon>
        <taxon>Spermatophyta</taxon>
        <taxon>Magnoliopsida</taxon>
        <taxon>eudicotyledons</taxon>
        <taxon>Gunneridae</taxon>
        <taxon>Pentapetalae</taxon>
        <taxon>asterids</taxon>
        <taxon>Ericales</taxon>
        <taxon>Actinidiaceae</taxon>
        <taxon>Actinidia</taxon>
    </lineage>
</organism>
<feature type="region of interest" description="Disordered" evidence="8">
    <location>
        <begin position="62"/>
        <end position="85"/>
    </location>
</feature>
<keyword evidence="6 7" id="KW-0961">Cell wall biogenesis/degradation</keyword>
<keyword evidence="7" id="KW-1133">Transmembrane helix</keyword>
<dbReference type="Proteomes" id="UP000585474">
    <property type="component" value="Unassembled WGS sequence"/>
</dbReference>
<accession>A0A7J0GN08</accession>
<dbReference type="PANTHER" id="PTHR31889:SF2">
    <property type="entry name" value="FUCOSYLTRANSFERASE 3"/>
    <property type="match status" value="1"/>
</dbReference>
<keyword evidence="5" id="KW-0325">Glycoprotein</keyword>
<sequence length="621" mass="70416">MVRFNNQFPRMLKQGELESFHLGSGLQERFHFKLMVRFNIQFPRMLIQGEVSLQADEDNSTDMKRFNRVSTDPPKVKDPGDDDVSRAPEIKCGLNTLQLMGVLVACLMGLFSVSVILRDLPAYGLWVGAEARVLQVKPTKEEDDSSQPVEVPKDKLLGGLLAAGFDERSCLSRYQSVLYGKALIREPSSYLISRLRRYEALHKRCGPFTGSYNKTVELLKSGQQIGPSDCNYLVWLSCSGLGNKILTLASAFLYALLTNRVLLVDRGADMTNLLCEPFPEVSWLIPIDFPLTSQFGGFNRKSVHSYGNMLKNNSSQISVSPFLYLHLVHDYTNLDKLFFCDQDQTSIQQVPWLIMKSNNYFIPSLFLIPSFEEELRNLFPEMETVFHFLGRYLFHPTNQAWGLITRYYQAYLAKADEKIGIQIRVFEKGNAPYHQHILDQILACTLKENLLPEINPKKHIITPPGKNNSKAVLLTSLNSEYSDKLRDMYWEHPTVTGEIIGVSQPSHEGYQKFGNHMQNVKAWSEMYLLSLTDKLVTSSLSTFGYVAQGLGGLKPWILVKPVNETAPDPPCQRAISMEPCFHAPPFYDCKNKRGTDTGLLVPHVRHCEDVSLGLKLVDREN</sequence>
<evidence type="ECO:0000256" key="8">
    <source>
        <dbReference type="SAM" id="MobiDB-lite"/>
    </source>
</evidence>
<dbReference type="PANTHER" id="PTHR31889">
    <property type="entry name" value="FUCOSYLTRANSFERASE 2-RELATED"/>
    <property type="match status" value="1"/>
</dbReference>
<dbReference type="OrthoDB" id="428346at2759"/>
<evidence type="ECO:0000313" key="9">
    <source>
        <dbReference type="EMBL" id="GFZ12118.1"/>
    </source>
</evidence>
<dbReference type="InterPro" id="IPR004938">
    <property type="entry name" value="XG_FTase"/>
</dbReference>
<evidence type="ECO:0000256" key="7">
    <source>
        <dbReference type="RuleBase" id="RU367004"/>
    </source>
</evidence>
<dbReference type="AlphaFoldDB" id="A0A7J0GN08"/>
<dbReference type="GO" id="GO:0071555">
    <property type="term" value="P:cell wall organization"/>
    <property type="evidence" value="ECO:0007669"/>
    <property type="project" value="UniProtKB-UniRule"/>
</dbReference>